<accession>A0A380NMA4</accession>
<dbReference type="InterPro" id="IPR018710">
    <property type="entry name" value="DUF2232"/>
</dbReference>
<organism evidence="2 3">
    <name type="scientific">Veillonella criceti</name>
    <dbReference type="NCBI Taxonomy" id="103891"/>
    <lineage>
        <taxon>Bacteria</taxon>
        <taxon>Bacillati</taxon>
        <taxon>Bacillota</taxon>
        <taxon>Negativicutes</taxon>
        <taxon>Veillonellales</taxon>
        <taxon>Veillonellaceae</taxon>
        <taxon>Veillonella</taxon>
    </lineage>
</organism>
<name>A0A380NMA4_9FIRM</name>
<reference evidence="2 3" key="1">
    <citation type="submission" date="2018-06" db="EMBL/GenBank/DDBJ databases">
        <authorList>
            <consortium name="Pathogen Informatics"/>
            <person name="Doyle S."/>
        </authorList>
    </citation>
    <scope>NUCLEOTIDE SEQUENCE [LARGE SCALE GENOMIC DNA]</scope>
    <source>
        <strain evidence="2 3">NCTC12020</strain>
    </source>
</reference>
<dbReference type="Proteomes" id="UP000255367">
    <property type="component" value="Unassembled WGS sequence"/>
</dbReference>
<evidence type="ECO:0000313" key="3">
    <source>
        <dbReference type="Proteomes" id="UP000255367"/>
    </source>
</evidence>
<evidence type="ECO:0000313" key="2">
    <source>
        <dbReference type="EMBL" id="SUP44088.1"/>
    </source>
</evidence>
<evidence type="ECO:0000256" key="1">
    <source>
        <dbReference type="SAM" id="Phobius"/>
    </source>
</evidence>
<feature type="transmembrane region" description="Helical" evidence="1">
    <location>
        <begin position="247"/>
        <end position="271"/>
    </location>
</feature>
<sequence length="319" mass="35677">MKYSETRAVVETGFLTALIMVFTFIGLTVPAMGVFASILMPAVLVVLGARHGIKWSILATITSGVVMSIVITPLMAFMQVLTSGVPGIVLAYGYERRWPTARLLTLPALTMMVMIAVQLGIGQYIMQVDLVQTWQQFQQETLVNMEEAYRAQGLLDDQIKSMVDSMATLFKQMAYVAIAALFMSSVIISYAICKVANVIVRRTGGQGVTLPTMDQWRVPQWAVYIFALGILLTYWGDQYQSEVINVIAYNLYALGSYMLVLQGLGCMWSIFKSYGLSAGFRLVLIFLTLLMNFATLWIGMLDLIFNLRRRLSKRSDDEE</sequence>
<feature type="transmembrane region" description="Helical" evidence="1">
    <location>
        <begin position="12"/>
        <end position="45"/>
    </location>
</feature>
<dbReference type="EMBL" id="UHIO01000001">
    <property type="protein sequence ID" value="SUP44088.1"/>
    <property type="molecule type" value="Genomic_DNA"/>
</dbReference>
<dbReference type="AlphaFoldDB" id="A0A380NMA4"/>
<dbReference type="PANTHER" id="PTHR41324">
    <property type="entry name" value="MEMBRANE PROTEIN-RELATED"/>
    <property type="match status" value="1"/>
</dbReference>
<keyword evidence="1" id="KW-1133">Transmembrane helix</keyword>
<keyword evidence="1" id="KW-0812">Transmembrane</keyword>
<dbReference type="PANTHER" id="PTHR41324:SF1">
    <property type="entry name" value="DUF2232 DOMAIN-CONTAINING PROTEIN"/>
    <property type="match status" value="1"/>
</dbReference>
<keyword evidence="3" id="KW-1185">Reference proteome</keyword>
<keyword evidence="1" id="KW-0472">Membrane</keyword>
<protein>
    <submittedName>
        <fullName evidence="2">Predicted membrane protein</fullName>
    </submittedName>
</protein>
<proteinExistence type="predicted"/>
<feature type="transmembrane region" description="Helical" evidence="1">
    <location>
        <begin position="57"/>
        <end position="81"/>
    </location>
</feature>
<dbReference type="OrthoDB" id="2987886at2"/>
<feature type="transmembrane region" description="Helical" evidence="1">
    <location>
        <begin position="283"/>
        <end position="305"/>
    </location>
</feature>
<feature type="transmembrane region" description="Helical" evidence="1">
    <location>
        <begin position="173"/>
        <end position="192"/>
    </location>
</feature>
<gene>
    <name evidence="2" type="ORF">NCTC12020_01499</name>
</gene>
<feature type="transmembrane region" description="Helical" evidence="1">
    <location>
        <begin position="218"/>
        <end position="235"/>
    </location>
</feature>
<dbReference type="RefSeq" id="WP_115310627.1">
    <property type="nucleotide sequence ID" value="NZ_UHIO01000001.1"/>
</dbReference>
<dbReference type="Pfam" id="PF09991">
    <property type="entry name" value="DUF2232"/>
    <property type="match status" value="1"/>
</dbReference>
<feature type="transmembrane region" description="Helical" evidence="1">
    <location>
        <begin position="101"/>
        <end position="121"/>
    </location>
</feature>